<dbReference type="RefSeq" id="WP_146802258.1">
    <property type="nucleotide sequence ID" value="NZ_BJUK01000011.1"/>
</dbReference>
<keyword evidence="2" id="KW-1185">Reference proteome</keyword>
<dbReference type="InterPro" id="IPR013078">
    <property type="entry name" value="His_Pase_superF_clade-1"/>
</dbReference>
<gene>
    <name evidence="1" type="ORF">HPA02_12750</name>
</gene>
<organism evidence="1 2">
    <name type="scientific">Bisbaumannia pacifica</name>
    <dbReference type="NCBI Taxonomy" id="77098"/>
    <lineage>
        <taxon>Bacteria</taxon>
        <taxon>Pseudomonadati</taxon>
        <taxon>Pseudomonadota</taxon>
        <taxon>Gammaproteobacteria</taxon>
        <taxon>Oceanospirillales</taxon>
        <taxon>Halomonadaceae</taxon>
        <taxon>Bisbaumannia</taxon>
    </lineage>
</organism>
<dbReference type="Pfam" id="PF00300">
    <property type="entry name" value="His_Phos_1"/>
    <property type="match status" value="1"/>
</dbReference>
<comment type="caution">
    <text evidence="1">The sequence shown here is derived from an EMBL/GenBank/DDBJ whole genome shotgun (WGS) entry which is preliminary data.</text>
</comment>
<dbReference type="Gene3D" id="3.40.50.1240">
    <property type="entry name" value="Phosphoglycerate mutase-like"/>
    <property type="match status" value="1"/>
</dbReference>
<dbReference type="SUPFAM" id="SSF53254">
    <property type="entry name" value="Phosphoglycerate mutase-like"/>
    <property type="match status" value="1"/>
</dbReference>
<dbReference type="InterPro" id="IPR004449">
    <property type="entry name" value="SixA"/>
</dbReference>
<proteinExistence type="predicted"/>
<dbReference type="Proteomes" id="UP000321275">
    <property type="component" value="Unassembled WGS sequence"/>
</dbReference>
<evidence type="ECO:0000313" key="2">
    <source>
        <dbReference type="Proteomes" id="UP000321275"/>
    </source>
</evidence>
<sequence>MSERLWIMRHGEAGPGSPDSARELTPRGRREVAAMAEWLKARGIGPCRLVASPYRRARQSAEPIAAALGVALETHDGITPDDDPRAVADWLLFQAEERPLVLVSHMPLVGALTGLLVEGPGGVGLGFPTAGLAELEAEAWAAGCARLRGFVTPADLAV</sequence>
<dbReference type="OrthoDB" id="280692at2"/>
<dbReference type="GO" id="GO:0005737">
    <property type="term" value="C:cytoplasm"/>
    <property type="evidence" value="ECO:0007669"/>
    <property type="project" value="InterPro"/>
</dbReference>
<dbReference type="EMBL" id="BJUK01000011">
    <property type="protein sequence ID" value="GEK46992.1"/>
    <property type="molecule type" value="Genomic_DNA"/>
</dbReference>
<accession>A0A510X6E8</accession>
<protein>
    <submittedName>
        <fullName evidence="1">Phosphohistidine phosphatase SixA</fullName>
    </submittedName>
</protein>
<dbReference type="NCBIfam" id="TIGR00249">
    <property type="entry name" value="sixA"/>
    <property type="match status" value="1"/>
</dbReference>
<name>A0A510X6E8_9GAMM</name>
<evidence type="ECO:0000313" key="1">
    <source>
        <dbReference type="EMBL" id="GEK46992.1"/>
    </source>
</evidence>
<dbReference type="AlphaFoldDB" id="A0A510X6E8"/>
<dbReference type="CDD" id="cd07067">
    <property type="entry name" value="HP_PGM_like"/>
    <property type="match status" value="1"/>
</dbReference>
<dbReference type="GO" id="GO:0101006">
    <property type="term" value="F:protein histidine phosphatase activity"/>
    <property type="evidence" value="ECO:0007669"/>
    <property type="project" value="InterPro"/>
</dbReference>
<reference evidence="1 2" key="1">
    <citation type="submission" date="2019-07" db="EMBL/GenBank/DDBJ databases">
        <title>Whole genome shotgun sequence of Halomonas pacifica NBRC 102220.</title>
        <authorList>
            <person name="Hosoyama A."/>
            <person name="Uohara A."/>
            <person name="Ohji S."/>
            <person name="Ichikawa N."/>
        </authorList>
    </citation>
    <scope>NUCLEOTIDE SEQUENCE [LARGE SCALE GENOMIC DNA]</scope>
    <source>
        <strain evidence="1 2">NBRC 102220</strain>
    </source>
</reference>
<dbReference type="InterPro" id="IPR029033">
    <property type="entry name" value="His_PPase_superfam"/>
</dbReference>
<dbReference type="SMART" id="SM00855">
    <property type="entry name" value="PGAM"/>
    <property type="match status" value="1"/>
</dbReference>